<evidence type="ECO:0008006" key="3">
    <source>
        <dbReference type="Google" id="ProtNLM"/>
    </source>
</evidence>
<dbReference type="EMBL" id="UINC01180716">
    <property type="protein sequence ID" value="SVD90055.1"/>
    <property type="molecule type" value="Genomic_DNA"/>
</dbReference>
<sequence length="178" mass="19344">MGTYSALQKEAGMTLIELLVVVTLLVVLSGFGALNLSGWNCRQNVTNDLSDLSTTITHLQSLAKDRNRSTVLKSSVRGTVVTYAYYQAKGRGRKEACANGTFSSSKWEKIEGKTELDGTLLINPGLVCFHADGSVNEGKTKQWTVGKTCGPSNELTRYQLITHGSTGFVEKKKFNTTS</sequence>
<reference evidence="2" key="1">
    <citation type="submission" date="2018-05" db="EMBL/GenBank/DDBJ databases">
        <authorList>
            <person name="Lanie J.A."/>
            <person name="Ng W.-L."/>
            <person name="Kazmierczak K.M."/>
            <person name="Andrzejewski T.M."/>
            <person name="Davidsen T.M."/>
            <person name="Wayne K.J."/>
            <person name="Tettelin H."/>
            <person name="Glass J.I."/>
            <person name="Rusch D."/>
            <person name="Podicherti R."/>
            <person name="Tsui H.-C.T."/>
            <person name="Winkler M.E."/>
        </authorList>
    </citation>
    <scope>NUCLEOTIDE SEQUENCE</scope>
</reference>
<proteinExistence type="predicted"/>
<organism evidence="2">
    <name type="scientific">marine metagenome</name>
    <dbReference type="NCBI Taxonomy" id="408172"/>
    <lineage>
        <taxon>unclassified sequences</taxon>
        <taxon>metagenomes</taxon>
        <taxon>ecological metagenomes</taxon>
    </lineage>
</organism>
<dbReference type="AlphaFoldDB" id="A0A382Z4P0"/>
<name>A0A382Z4P0_9ZZZZ</name>
<keyword evidence="1" id="KW-0812">Transmembrane</keyword>
<gene>
    <name evidence="2" type="ORF">METZ01_LOCUS442909</name>
</gene>
<protein>
    <recommendedName>
        <fullName evidence="3">General secretion pathway GspH domain-containing protein</fullName>
    </recommendedName>
</protein>
<keyword evidence="1" id="KW-0472">Membrane</keyword>
<dbReference type="NCBIfam" id="TIGR02532">
    <property type="entry name" value="IV_pilin_GFxxxE"/>
    <property type="match status" value="1"/>
</dbReference>
<feature type="non-terminal residue" evidence="2">
    <location>
        <position position="178"/>
    </location>
</feature>
<keyword evidence="1" id="KW-1133">Transmembrane helix</keyword>
<dbReference type="Gene3D" id="3.30.700.10">
    <property type="entry name" value="Glycoprotein, Type 4 Pilin"/>
    <property type="match status" value="1"/>
</dbReference>
<dbReference type="InterPro" id="IPR045584">
    <property type="entry name" value="Pilin-like"/>
</dbReference>
<dbReference type="Pfam" id="PF07963">
    <property type="entry name" value="N_methyl"/>
    <property type="match status" value="1"/>
</dbReference>
<feature type="transmembrane region" description="Helical" evidence="1">
    <location>
        <begin position="12"/>
        <end position="34"/>
    </location>
</feature>
<accession>A0A382Z4P0</accession>
<evidence type="ECO:0000256" key="1">
    <source>
        <dbReference type="SAM" id="Phobius"/>
    </source>
</evidence>
<dbReference type="InterPro" id="IPR012902">
    <property type="entry name" value="N_methyl_site"/>
</dbReference>
<dbReference type="SUPFAM" id="SSF54523">
    <property type="entry name" value="Pili subunits"/>
    <property type="match status" value="1"/>
</dbReference>
<evidence type="ECO:0000313" key="2">
    <source>
        <dbReference type="EMBL" id="SVD90055.1"/>
    </source>
</evidence>